<evidence type="ECO:0000313" key="2">
    <source>
        <dbReference type="Proteomes" id="UP000195652"/>
    </source>
</evidence>
<gene>
    <name evidence="1" type="ORF">CBE74_13025</name>
</gene>
<reference evidence="1 2" key="1">
    <citation type="journal article" date="2014" name="BMC Vet. Res.">
        <title>First report of Corynebacterium pseudotuberculosis from caseous lymphadenitis lesions in Black Alentejano pig (Sus scrofa domesticus).</title>
        <authorList>
            <person name="Oliveira M."/>
            <person name="Barroco C."/>
            <person name="Mottola C."/>
            <person name="Santos R."/>
            <person name="Lemsaddek A."/>
            <person name="Tavares L."/>
            <person name="Semedo-Lemsaddek T."/>
        </authorList>
    </citation>
    <scope>NUCLEOTIDE SEQUENCE [LARGE SCALE GENOMIC DNA]</scope>
    <source>
        <strain evidence="1 2">PO100/5</strain>
    </source>
</reference>
<protein>
    <submittedName>
        <fullName evidence="1">ABC transporter permease</fullName>
    </submittedName>
</protein>
<proteinExistence type="predicted"/>
<reference evidence="1 2" key="3">
    <citation type="journal article" date="2020" name="Int. J. Syst. Evol. Microbiol.">
        <title>Corynebacterium silvaticum sp. nov., a unique group of NTTB corynebacteria in wild boar and roe deer.</title>
        <authorList>
            <person name="Dangel A."/>
            <person name="Berger A."/>
            <person name="Rau J."/>
            <person name="Eisenberg T."/>
            <person name="Kampfer P."/>
            <person name="Margos G."/>
            <person name="Contzen M."/>
            <person name="Busse H.J."/>
            <person name="Konrad R."/>
            <person name="Peters M."/>
            <person name="Sting R."/>
            <person name="Sing A."/>
        </authorList>
    </citation>
    <scope>NUCLEOTIDE SEQUENCE [LARGE SCALE GENOMIC DNA]</scope>
    <source>
        <strain evidence="1 2">PO100/5</strain>
    </source>
</reference>
<dbReference type="EMBL" id="CP021417">
    <property type="protein sequence ID" value="WCV10629.1"/>
    <property type="molecule type" value="Genomic_DNA"/>
</dbReference>
<dbReference type="Proteomes" id="UP000195652">
    <property type="component" value="Chromosome"/>
</dbReference>
<sequence>MTFGESISLALGSLRVNKMRSLLTLLGIIVGIASVIAILTLGKSLQTQTSKSLAEAGINDLTIQVSERSKTAAPAEGGFQGVGTVEDSAKLTPDLIAQLKNAAGNSIEGISVGEFNHQSVNLGYGIREEQSTVLPVNSDFLKIKKITADYGRVFTEEDTTGERSVAVISPMTLEQLFGNDPKKDIGAEIEASLPNGTITSLIVVGVYQPREVERWPVWR</sequence>
<evidence type="ECO:0000313" key="1">
    <source>
        <dbReference type="EMBL" id="WCV10629.1"/>
    </source>
</evidence>
<name>A0ACD4PY56_9CORY</name>
<reference evidence="1 2" key="2">
    <citation type="journal article" date="2020" name="Antonie Van Leeuwenhoek">
        <title>Phylogenomic characterisation of a novel corynebacterial species pathogenic to animals.</title>
        <authorList>
            <person name="Moller J."/>
            <person name="Musella L."/>
            <person name="Melnikov V."/>
            <person name="Geissdorfer W."/>
            <person name="Burkovski A."/>
            <person name="Sangal V."/>
        </authorList>
    </citation>
    <scope>NUCLEOTIDE SEQUENCE [LARGE SCALE GENOMIC DNA]</scope>
    <source>
        <strain evidence="1 2">PO100/5</strain>
    </source>
</reference>
<reference evidence="1 2" key="4">
    <citation type="journal article" date="2020" name="PLoS ONE">
        <title>Taxonomic classification of strain PO100/5 shows a broader geographic distribution and genetic markers of the recently described Corynebacterium silvaticum.</title>
        <authorList>
            <person name="Viana M.V.C."/>
            <person name="Profeta R."/>
            <person name="da Silva A.L."/>
            <person name="Hurtado R."/>
            <person name="Cerqueira J.C."/>
            <person name="Ribeiro B.F.S."/>
            <person name="Almeida M.O."/>
            <person name="Morais-Rodrigues F."/>
            <person name="Soares S.C."/>
            <person name="Oliveira M."/>
            <person name="Tavares L."/>
            <person name="Figueiredo H."/>
            <person name="Wattam A.R."/>
            <person name="Barh D."/>
            <person name="Ghosh P."/>
            <person name="Silva A."/>
            <person name="Azevedo V."/>
        </authorList>
    </citation>
    <scope>NUCLEOTIDE SEQUENCE [LARGE SCALE GENOMIC DNA]</scope>
    <source>
        <strain evidence="1 2">PO100/5</strain>
    </source>
</reference>
<accession>A0ACD4PY56</accession>
<keyword evidence="2" id="KW-1185">Reference proteome</keyword>
<organism evidence="1 2">
    <name type="scientific">Corynebacterium silvaticum</name>
    <dbReference type="NCBI Taxonomy" id="2320431"/>
    <lineage>
        <taxon>Bacteria</taxon>
        <taxon>Bacillati</taxon>
        <taxon>Actinomycetota</taxon>
        <taxon>Actinomycetes</taxon>
        <taxon>Mycobacteriales</taxon>
        <taxon>Corynebacteriaceae</taxon>
        <taxon>Corynebacterium</taxon>
    </lineage>
</organism>